<dbReference type="Proteomes" id="UP000326881">
    <property type="component" value="Chromosome"/>
</dbReference>
<dbReference type="GO" id="GO:0005829">
    <property type="term" value="C:cytosol"/>
    <property type="evidence" value="ECO:0007669"/>
    <property type="project" value="TreeGrafter"/>
</dbReference>
<keyword evidence="7 8" id="KW-0460">Magnesium</keyword>
<feature type="active site" description="Proton donor/acceptor" evidence="8">
    <location>
        <position position="146"/>
    </location>
</feature>
<dbReference type="GO" id="GO:0005524">
    <property type="term" value="F:ATP binding"/>
    <property type="evidence" value="ECO:0007669"/>
    <property type="project" value="UniProtKB-KW"/>
</dbReference>
<dbReference type="InterPro" id="IPR043129">
    <property type="entry name" value="ATPase_NBD"/>
</dbReference>
<evidence type="ECO:0000256" key="5">
    <source>
        <dbReference type="ARBA" id="ARBA00022777"/>
    </source>
</evidence>
<dbReference type="PANTHER" id="PTHR21060">
    <property type="entry name" value="ACETATE KINASE"/>
    <property type="match status" value="1"/>
</dbReference>
<dbReference type="InterPro" id="IPR000890">
    <property type="entry name" value="Aliphatic_acid_kin_short-chain"/>
</dbReference>
<dbReference type="GO" id="GO:0000287">
    <property type="term" value="F:magnesium ion binding"/>
    <property type="evidence" value="ECO:0007669"/>
    <property type="project" value="UniProtKB-UniRule"/>
</dbReference>
<gene>
    <name evidence="8" type="primary">ackA</name>
    <name evidence="10" type="ORF">FZ934_12200</name>
</gene>
<dbReference type="HAMAP" id="MF_00020">
    <property type="entry name" value="Acetate_kinase"/>
    <property type="match status" value="1"/>
</dbReference>
<feature type="binding site" evidence="8">
    <location>
        <begin position="324"/>
        <end position="328"/>
    </location>
    <ligand>
        <name>ATP</name>
        <dbReference type="ChEBI" id="CHEBI:30616"/>
    </ligand>
</feature>
<comment type="subcellular location">
    <subcellularLocation>
        <location evidence="8">Cytoplasm</location>
    </subcellularLocation>
</comment>
<keyword evidence="3 8" id="KW-0479">Metal-binding</keyword>
<dbReference type="Gene3D" id="3.30.420.40">
    <property type="match status" value="2"/>
</dbReference>
<protein>
    <recommendedName>
        <fullName evidence="8">Acetate kinase</fullName>
        <ecNumber evidence="8">2.7.2.1</ecNumber>
    </recommendedName>
    <alternativeName>
        <fullName evidence="8">Acetokinase</fullName>
    </alternativeName>
</protein>
<feature type="binding site" evidence="8">
    <location>
        <position position="10"/>
    </location>
    <ligand>
        <name>Mg(2+)</name>
        <dbReference type="ChEBI" id="CHEBI:18420"/>
    </ligand>
</feature>
<comment type="catalytic activity">
    <reaction evidence="8">
        <text>acetate + ATP = acetyl phosphate + ADP</text>
        <dbReference type="Rhea" id="RHEA:11352"/>
        <dbReference type="ChEBI" id="CHEBI:22191"/>
        <dbReference type="ChEBI" id="CHEBI:30089"/>
        <dbReference type="ChEBI" id="CHEBI:30616"/>
        <dbReference type="ChEBI" id="CHEBI:456216"/>
        <dbReference type="EC" id="2.7.2.1"/>
    </reaction>
</comment>
<dbReference type="PIRSF" id="PIRSF000722">
    <property type="entry name" value="Acetate_prop_kin"/>
    <property type="match status" value="1"/>
</dbReference>
<reference evidence="10 11" key="1">
    <citation type="submission" date="2019-08" db="EMBL/GenBank/DDBJ databases">
        <title>Prosopis cineraria nodule microbiome.</title>
        <authorList>
            <person name="Ali R."/>
            <person name="Chaluvadi S.R."/>
            <person name="Wang X."/>
        </authorList>
    </citation>
    <scope>NUCLEOTIDE SEQUENCE [LARGE SCALE GENOMIC DNA]</scope>
    <source>
        <strain evidence="10 11">BG7</strain>
    </source>
</reference>
<dbReference type="EC" id="2.7.2.1" evidence="8"/>
<keyword evidence="2 8" id="KW-0808">Transferase</keyword>
<evidence type="ECO:0000256" key="3">
    <source>
        <dbReference type="ARBA" id="ARBA00022723"/>
    </source>
</evidence>
<evidence type="ECO:0000256" key="7">
    <source>
        <dbReference type="ARBA" id="ARBA00022842"/>
    </source>
</evidence>
<dbReference type="EMBL" id="CP043498">
    <property type="protein sequence ID" value="QFY61106.1"/>
    <property type="molecule type" value="Genomic_DNA"/>
</dbReference>
<dbReference type="Pfam" id="PF00871">
    <property type="entry name" value="Acetate_kinase"/>
    <property type="match status" value="1"/>
</dbReference>
<dbReference type="PRINTS" id="PR00471">
    <property type="entry name" value="ACETATEKNASE"/>
</dbReference>
<comment type="similarity">
    <text evidence="8 9">Belongs to the acetokinase family.</text>
</comment>
<feature type="site" description="Transition state stabilizer" evidence="8">
    <location>
        <position position="237"/>
    </location>
</feature>
<sequence>MTREVGVVFNAGSWSLKIGVFDVGSGVAKRVGRGTLCFGQSPRFTYQVGEDIQEIDLPIIADGIGIKVIANVIDRLVHADCHMAFVGHRIIHGGLLFNGPTPLNASTMSQIDGLSRLAPREQSQALQVIDAIFSLYPPVVQTASFDTAFHASQCSLATRLAIPTSMHEAGVRRYGFHGLSYKHVSACLHRLAPDIGGGRVVCAHLGNSASLCGMVDGVSIDTSMGFSALDGVPMATRPGAMDPGVLLHLLRSELSDADKLEDFLYHRCGLFGVSGTSGDTQALLEDFRPAAREAIDLFCFRVAGEIGRLAVSIGGVDAIVFTGGIGEHQPEIRRGIERHLLWMGLSLNEAANKTSATVLNAKDSTIAAFVIPTDEEQVIADEALATINRHGYH</sequence>
<dbReference type="GO" id="GO:0008776">
    <property type="term" value="F:acetate kinase activity"/>
    <property type="evidence" value="ECO:0007669"/>
    <property type="project" value="UniProtKB-UniRule"/>
</dbReference>
<feature type="binding site" evidence="8">
    <location>
        <position position="17"/>
    </location>
    <ligand>
        <name>ATP</name>
        <dbReference type="ChEBI" id="CHEBI:30616"/>
    </ligand>
</feature>
<dbReference type="GO" id="GO:0006083">
    <property type="term" value="P:acetate metabolic process"/>
    <property type="evidence" value="ECO:0007669"/>
    <property type="project" value="TreeGrafter"/>
</dbReference>
<keyword evidence="11" id="KW-1185">Reference proteome</keyword>
<dbReference type="RefSeq" id="WP_153271270.1">
    <property type="nucleotide sequence ID" value="NZ_CP043498.1"/>
</dbReference>
<dbReference type="UniPathway" id="UPA00340">
    <property type="reaction ID" value="UER00458"/>
</dbReference>
<comment type="pathway">
    <text evidence="8">Metabolic intermediate biosynthesis; acetyl-CoA biosynthesis; acetyl-CoA from acetate: step 1/2.</text>
</comment>
<dbReference type="InterPro" id="IPR004372">
    <property type="entry name" value="Ac/propionate_kinase"/>
</dbReference>
<feature type="binding site" evidence="8">
    <location>
        <position position="375"/>
    </location>
    <ligand>
        <name>Mg(2+)</name>
        <dbReference type="ChEBI" id="CHEBI:18420"/>
    </ligand>
</feature>
<evidence type="ECO:0000256" key="2">
    <source>
        <dbReference type="ARBA" id="ARBA00022679"/>
    </source>
</evidence>
<comment type="function">
    <text evidence="8">Catalyzes the formation of acetyl phosphate from acetate and ATP. Can also catalyze the reverse reaction.</text>
</comment>
<dbReference type="OrthoDB" id="9802453at2"/>
<keyword evidence="6 8" id="KW-0067">ATP-binding</keyword>
<evidence type="ECO:0000256" key="8">
    <source>
        <dbReference type="HAMAP-Rule" id="MF_00020"/>
    </source>
</evidence>
<keyword evidence="5 8" id="KW-0418">Kinase</keyword>
<comment type="caution">
    <text evidence="8">Lacks conserved residue(s) required for the propagation of feature annotation.</text>
</comment>
<evidence type="ECO:0000256" key="6">
    <source>
        <dbReference type="ARBA" id="ARBA00022840"/>
    </source>
</evidence>
<evidence type="ECO:0000313" key="11">
    <source>
        <dbReference type="Proteomes" id="UP000326881"/>
    </source>
</evidence>
<keyword evidence="4 8" id="KW-0547">Nucleotide-binding</keyword>
<dbReference type="KEGG" id="rgr:FZ934_12200"/>
<dbReference type="AlphaFoldDB" id="A0A5Q0C5A9"/>
<dbReference type="GO" id="GO:0006085">
    <property type="term" value="P:acetyl-CoA biosynthetic process"/>
    <property type="evidence" value="ECO:0007669"/>
    <property type="project" value="UniProtKB-UniRule"/>
</dbReference>
<evidence type="ECO:0000256" key="1">
    <source>
        <dbReference type="ARBA" id="ARBA00022490"/>
    </source>
</evidence>
<comment type="subunit">
    <text evidence="8">Homodimer.</text>
</comment>
<name>A0A5Q0C5A9_9HYPH</name>
<dbReference type="SUPFAM" id="SSF53067">
    <property type="entry name" value="Actin-like ATPase domain"/>
    <property type="match status" value="2"/>
</dbReference>
<feature type="binding site" evidence="8">
    <location>
        <position position="89"/>
    </location>
    <ligand>
        <name>substrate</name>
    </ligand>
</feature>
<evidence type="ECO:0000256" key="4">
    <source>
        <dbReference type="ARBA" id="ARBA00022741"/>
    </source>
</evidence>
<keyword evidence="1 8" id="KW-0963">Cytoplasm</keyword>
<accession>A0A5Q0C5A9</accession>
<dbReference type="PANTHER" id="PTHR21060:SF21">
    <property type="entry name" value="ACETATE KINASE"/>
    <property type="match status" value="1"/>
</dbReference>
<proteinExistence type="inferred from homology"/>
<evidence type="ECO:0000256" key="9">
    <source>
        <dbReference type="RuleBase" id="RU003835"/>
    </source>
</evidence>
<feature type="site" description="Transition state stabilizer" evidence="8">
    <location>
        <position position="177"/>
    </location>
</feature>
<comment type="cofactor">
    <cofactor evidence="8">
        <name>Mg(2+)</name>
        <dbReference type="ChEBI" id="CHEBI:18420"/>
    </cofactor>
    <cofactor evidence="8">
        <name>Mn(2+)</name>
        <dbReference type="ChEBI" id="CHEBI:29035"/>
    </cofactor>
    <text evidence="8">Mg(2+). Can also accept Mn(2+).</text>
</comment>
<evidence type="ECO:0000313" key="10">
    <source>
        <dbReference type="EMBL" id="QFY61106.1"/>
    </source>
</evidence>
<organism evidence="10 11">
    <name type="scientific">Rhizobium grahamii</name>
    <dbReference type="NCBI Taxonomy" id="1120045"/>
    <lineage>
        <taxon>Bacteria</taxon>
        <taxon>Pseudomonadati</taxon>
        <taxon>Pseudomonadota</taxon>
        <taxon>Alphaproteobacteria</taxon>
        <taxon>Hyphomicrobiales</taxon>
        <taxon>Rhizobiaceae</taxon>
        <taxon>Rhizobium/Agrobacterium group</taxon>
        <taxon>Rhizobium</taxon>
    </lineage>
</organism>